<dbReference type="Proteomes" id="UP000821865">
    <property type="component" value="Chromosome 8"/>
</dbReference>
<sequence>MEMSGSCLSNSDPMDSDNDYTVVEGKRLKRKYRRTTKDVSEQRPNVPPTPTYRIAFVPLDVSKNLNSVHRQVVNTYLGNVAPKGINEVRFNTSKNVVTVEVATQAALEKLKTVRILGHIEVRSFIVHSGHTRADVISDVVIDISDEEFQRLLSSTVKVLDFHRFGRSTSVKLLFEGHTLRGCSPSSQRNFAAVDTHKRDHHLRYRVDIVTPVDSTDLADHSTTNNAVFDLLNPMNRLPNRIGRRIRQEASSSVSKTSISETTDQLVAFWQRRFGRGGPISCSECDISPACIRNAYDDYPSSCPGSTSLYRGGNFQSLLRPYAEDPHRVEYATCSSSTLIFTLMAFVSAFLVLSVTVVLVRVKPIVDSEALVADAAAPVAAPRDFTLTPPKPVVAPPQALTVRPVRLGETVIRNVYRREAEDRPYKPPPRVSFTQTGTISEAKRWATVEEVPLAVRPQVSLAGSRTTAAMRATSRRSSFQGSTGSLSTKVADTYVEETLRMCSVVLYSYCSHKRQEFYFVPTNNSCVAASADTAMVCNHSPNRFTSEKNCKSKCIDSTFPSESRDVRHQWWFFDGSACVPWDFPSGACPSIKGGGDLFNNMAECVAQCAGGESLLQPCQPPKPRPCTPKQLRFPYFAVSSPEDRSVTCTRASVAILSGHSCLTGTNRFYTEGECREACTSPGRHSGPVRFKGGDIGGPLGKWRTLGDVPASIFDQDFFTVKTTKKKMFFFGRV</sequence>
<organism evidence="1 2">
    <name type="scientific">Dermacentor silvarum</name>
    <name type="common">Tick</name>
    <dbReference type="NCBI Taxonomy" id="543639"/>
    <lineage>
        <taxon>Eukaryota</taxon>
        <taxon>Metazoa</taxon>
        <taxon>Ecdysozoa</taxon>
        <taxon>Arthropoda</taxon>
        <taxon>Chelicerata</taxon>
        <taxon>Arachnida</taxon>
        <taxon>Acari</taxon>
        <taxon>Parasitiformes</taxon>
        <taxon>Ixodida</taxon>
        <taxon>Ixodoidea</taxon>
        <taxon>Ixodidae</taxon>
        <taxon>Rhipicephalinae</taxon>
        <taxon>Dermacentor</taxon>
    </lineage>
</organism>
<reference evidence="1" key="1">
    <citation type="submission" date="2020-05" db="EMBL/GenBank/DDBJ databases">
        <title>Large-scale comparative analyses of tick genomes elucidate their genetic diversity and vector capacities.</title>
        <authorList>
            <person name="Jia N."/>
            <person name="Wang J."/>
            <person name="Shi W."/>
            <person name="Du L."/>
            <person name="Sun Y."/>
            <person name="Zhan W."/>
            <person name="Jiang J."/>
            <person name="Wang Q."/>
            <person name="Zhang B."/>
            <person name="Ji P."/>
            <person name="Sakyi L.B."/>
            <person name="Cui X."/>
            <person name="Yuan T."/>
            <person name="Jiang B."/>
            <person name="Yang W."/>
            <person name="Lam T.T.-Y."/>
            <person name="Chang Q."/>
            <person name="Ding S."/>
            <person name="Wang X."/>
            <person name="Zhu J."/>
            <person name="Ruan X."/>
            <person name="Zhao L."/>
            <person name="Wei J."/>
            <person name="Que T."/>
            <person name="Du C."/>
            <person name="Cheng J."/>
            <person name="Dai P."/>
            <person name="Han X."/>
            <person name="Huang E."/>
            <person name="Gao Y."/>
            <person name="Liu J."/>
            <person name="Shao H."/>
            <person name="Ye R."/>
            <person name="Li L."/>
            <person name="Wei W."/>
            <person name="Wang X."/>
            <person name="Wang C."/>
            <person name="Yang T."/>
            <person name="Huo Q."/>
            <person name="Li W."/>
            <person name="Guo W."/>
            <person name="Chen H."/>
            <person name="Zhou L."/>
            <person name="Ni X."/>
            <person name="Tian J."/>
            <person name="Zhou Y."/>
            <person name="Sheng Y."/>
            <person name="Liu T."/>
            <person name="Pan Y."/>
            <person name="Xia L."/>
            <person name="Li J."/>
            <person name="Zhao F."/>
            <person name="Cao W."/>
        </authorList>
    </citation>
    <scope>NUCLEOTIDE SEQUENCE</scope>
    <source>
        <strain evidence="1">Dsil-2018</strain>
    </source>
</reference>
<protein>
    <submittedName>
        <fullName evidence="1">Uncharacterized protein</fullName>
    </submittedName>
</protein>
<evidence type="ECO:0000313" key="1">
    <source>
        <dbReference type="EMBL" id="KAH7938456.1"/>
    </source>
</evidence>
<name>A0ACB8CC01_DERSI</name>
<keyword evidence="2" id="KW-1185">Reference proteome</keyword>
<evidence type="ECO:0000313" key="2">
    <source>
        <dbReference type="Proteomes" id="UP000821865"/>
    </source>
</evidence>
<gene>
    <name evidence="1" type="ORF">HPB49_023755</name>
</gene>
<proteinExistence type="predicted"/>
<accession>A0ACB8CC01</accession>
<comment type="caution">
    <text evidence="1">The sequence shown here is derived from an EMBL/GenBank/DDBJ whole genome shotgun (WGS) entry which is preliminary data.</text>
</comment>
<dbReference type="EMBL" id="CM023477">
    <property type="protein sequence ID" value="KAH7938456.1"/>
    <property type="molecule type" value="Genomic_DNA"/>
</dbReference>